<dbReference type="Proteomes" id="UP000005408">
    <property type="component" value="Unassembled WGS sequence"/>
</dbReference>
<keyword evidence="3" id="KW-1185">Reference proteome</keyword>
<dbReference type="GO" id="GO:0051445">
    <property type="term" value="P:regulation of meiotic cell cycle"/>
    <property type="evidence" value="ECO:0007669"/>
    <property type="project" value="TreeGrafter"/>
</dbReference>
<sequence>MNRKAPLLPIFNCKKRSREAIIAEPQEQFVSSSHDGRYNNLEYSRNDSFTSQPAGNLYDNKMSHQQDPCLSYNSRTQWNNNQPQVNPAMNNSSRYQFHHRAPGQCEQMQGRVNNSNPSSYSQPRNNQRGTGTSNMELIPPNTPNPKAARYSVNQKSVGTEGQSQYPRPSGRGSNYGRGSANKVGQRSNTCTNNSQGYNRNSGSFNRSASTNFSRTASTTGYDGDHSSGSYAMEQGQNTYNRQGYGRNGGDLNRTSNGRGQDRANSSGMYCNSSNAMAHSEQNQWNSGSGYTNNVGTMPFNGSGRAAVPDQWNQWGDGGQRQPVNDMVGISPSMDRRYKPIDSSFQIPSATGDGAICAKTITNREHLSNTVQHPQSKTAAAQKTDTPSKNQVTAKPALDRSLRIVATDLGGIKNWEHLRGMLSFLFEIYAQVNSATVKVPDIDAKKFNIKEGAASMDCIFYEIDHSLPKLTRGKLYRIVGSFDSHQNVIKDVPSTSWSCPIWSESSRTPQRAENIRPLPWEDYLIPKEI</sequence>
<dbReference type="InterPro" id="IPR033536">
    <property type="entry name" value="Spata22"/>
</dbReference>
<name>A0A8W8LN22_MAGGI</name>
<feature type="compositionally biased region" description="Polar residues" evidence="1">
    <location>
        <begin position="107"/>
        <end position="135"/>
    </location>
</feature>
<proteinExistence type="predicted"/>
<feature type="compositionally biased region" description="Polar residues" evidence="1">
    <location>
        <begin position="151"/>
        <end position="166"/>
    </location>
</feature>
<reference evidence="2" key="1">
    <citation type="submission" date="2022-08" db="UniProtKB">
        <authorList>
            <consortium name="EnsemblMetazoa"/>
        </authorList>
    </citation>
    <scope>IDENTIFICATION</scope>
    <source>
        <strain evidence="2">05x7-T-G4-1.051#20</strain>
    </source>
</reference>
<dbReference type="PANTHER" id="PTHR35258">
    <property type="entry name" value="SPERMATOGENESIS-ASSOCIATED PROTEIN 22"/>
    <property type="match status" value="1"/>
</dbReference>
<accession>A0A8W8LN22</accession>
<organism evidence="2 3">
    <name type="scientific">Magallana gigas</name>
    <name type="common">Pacific oyster</name>
    <name type="synonym">Crassostrea gigas</name>
    <dbReference type="NCBI Taxonomy" id="29159"/>
    <lineage>
        <taxon>Eukaryota</taxon>
        <taxon>Metazoa</taxon>
        <taxon>Spiralia</taxon>
        <taxon>Lophotrochozoa</taxon>
        <taxon>Mollusca</taxon>
        <taxon>Bivalvia</taxon>
        <taxon>Autobranchia</taxon>
        <taxon>Pteriomorphia</taxon>
        <taxon>Ostreida</taxon>
        <taxon>Ostreoidea</taxon>
        <taxon>Ostreidae</taxon>
        <taxon>Magallana</taxon>
    </lineage>
</organism>
<protein>
    <submittedName>
        <fullName evidence="2">Uncharacterized protein</fullName>
    </submittedName>
</protein>
<dbReference type="GO" id="GO:0007129">
    <property type="term" value="P:homologous chromosome pairing at meiosis"/>
    <property type="evidence" value="ECO:0007669"/>
    <property type="project" value="InterPro"/>
</dbReference>
<evidence type="ECO:0000256" key="1">
    <source>
        <dbReference type="SAM" id="MobiDB-lite"/>
    </source>
</evidence>
<dbReference type="GO" id="GO:0000711">
    <property type="term" value="P:meiotic DNA repair synthesis"/>
    <property type="evidence" value="ECO:0007669"/>
    <property type="project" value="InterPro"/>
</dbReference>
<feature type="region of interest" description="Disordered" evidence="1">
    <location>
        <begin position="107"/>
        <end position="267"/>
    </location>
</feature>
<dbReference type="EnsemblMetazoa" id="G28776.2">
    <property type="protein sequence ID" value="G28776.2:cds"/>
    <property type="gene ID" value="G28776"/>
</dbReference>
<dbReference type="PANTHER" id="PTHR35258:SF1">
    <property type="entry name" value="SPERMATOGENESIS-ASSOCIATED PROTEIN 22"/>
    <property type="match status" value="1"/>
</dbReference>
<feature type="region of interest" description="Disordered" evidence="1">
    <location>
        <begin position="366"/>
        <end position="390"/>
    </location>
</feature>
<dbReference type="AlphaFoldDB" id="A0A8W8LN22"/>
<evidence type="ECO:0000313" key="2">
    <source>
        <dbReference type="EnsemblMetazoa" id="G28776.2:cds"/>
    </source>
</evidence>
<feature type="compositionally biased region" description="Polar residues" evidence="1">
    <location>
        <begin position="182"/>
        <end position="241"/>
    </location>
</feature>
<feature type="compositionally biased region" description="Polar residues" evidence="1">
    <location>
        <begin position="252"/>
        <end position="267"/>
    </location>
</feature>
<evidence type="ECO:0000313" key="3">
    <source>
        <dbReference type="Proteomes" id="UP000005408"/>
    </source>
</evidence>
<dbReference type="GO" id="GO:0007276">
    <property type="term" value="P:gamete generation"/>
    <property type="evidence" value="ECO:0007669"/>
    <property type="project" value="InterPro"/>
</dbReference>
<feature type="compositionally biased region" description="Polar residues" evidence="1">
    <location>
        <begin position="367"/>
        <end position="390"/>
    </location>
</feature>